<name>A0A9P8HT29_9HYPO</name>
<protein>
    <submittedName>
        <fullName evidence="2">Uncharacterized protein</fullName>
    </submittedName>
</protein>
<keyword evidence="1" id="KW-0472">Membrane</keyword>
<gene>
    <name evidence="2" type="ORF">TsFJ059_005121</name>
</gene>
<feature type="transmembrane region" description="Helical" evidence="1">
    <location>
        <begin position="12"/>
        <end position="34"/>
    </location>
</feature>
<evidence type="ECO:0000313" key="2">
    <source>
        <dbReference type="EMBL" id="KAH0530509.1"/>
    </source>
</evidence>
<evidence type="ECO:0000313" key="3">
    <source>
        <dbReference type="Proteomes" id="UP000826573"/>
    </source>
</evidence>
<dbReference type="Proteomes" id="UP000826573">
    <property type="component" value="Unassembled WGS sequence"/>
</dbReference>
<comment type="caution">
    <text evidence="2">The sequence shown here is derived from an EMBL/GenBank/DDBJ whole genome shotgun (WGS) entry which is preliminary data.</text>
</comment>
<keyword evidence="1" id="KW-0812">Transmembrane</keyword>
<keyword evidence="1" id="KW-1133">Transmembrane helix</keyword>
<sequence>MSIGPRRASMGALKSFFSILFFSFFVFIFLNLFITHFTFTNYTIPSPEANYFPKPRPPASHKRFFQSLARSRAASKFNINCKNRASPNQRASLLSIWRS</sequence>
<evidence type="ECO:0000256" key="1">
    <source>
        <dbReference type="SAM" id="Phobius"/>
    </source>
</evidence>
<accession>A0A9P8HT29</accession>
<keyword evidence="3" id="KW-1185">Reference proteome</keyword>
<dbReference type="AlphaFoldDB" id="A0A9P8HT29"/>
<proteinExistence type="predicted"/>
<reference evidence="2 3" key="1">
    <citation type="submission" date="2021-08" db="EMBL/GenBank/DDBJ databases">
        <title>The highly contiguous genome resource for Trichoderma semiorbis FJ059, a fungal antagonistic to plant pathogens.</title>
        <authorList>
            <person name="Liu T."/>
        </authorList>
    </citation>
    <scope>NUCLEOTIDE SEQUENCE [LARGE SCALE GENOMIC DNA]</scope>
    <source>
        <strain evidence="2 3">FJ059</strain>
    </source>
</reference>
<dbReference type="EMBL" id="JAIMJC010000002">
    <property type="protein sequence ID" value="KAH0530509.1"/>
    <property type="molecule type" value="Genomic_DNA"/>
</dbReference>
<organism evidence="2 3">
    <name type="scientific">Trichoderma semiorbis</name>
    <dbReference type="NCBI Taxonomy" id="1491008"/>
    <lineage>
        <taxon>Eukaryota</taxon>
        <taxon>Fungi</taxon>
        <taxon>Dikarya</taxon>
        <taxon>Ascomycota</taxon>
        <taxon>Pezizomycotina</taxon>
        <taxon>Sordariomycetes</taxon>
        <taxon>Hypocreomycetidae</taxon>
        <taxon>Hypocreales</taxon>
        <taxon>Hypocreaceae</taxon>
        <taxon>Trichoderma</taxon>
    </lineage>
</organism>